<dbReference type="Proteomes" id="UP000307541">
    <property type="component" value="Unassembled WGS sequence"/>
</dbReference>
<dbReference type="OrthoDB" id="6008701at2"/>
<feature type="signal peptide" evidence="1">
    <location>
        <begin position="1"/>
        <end position="22"/>
    </location>
</feature>
<evidence type="ECO:0000256" key="1">
    <source>
        <dbReference type="SAM" id="SignalP"/>
    </source>
</evidence>
<feature type="chain" id="PRO_5020742609" evidence="1">
    <location>
        <begin position="23"/>
        <end position="163"/>
    </location>
</feature>
<evidence type="ECO:0000313" key="3">
    <source>
        <dbReference type="EMBL" id="TIH10571.1"/>
    </source>
</evidence>
<evidence type="ECO:0000259" key="2">
    <source>
        <dbReference type="Pfam" id="PF13827"/>
    </source>
</evidence>
<accession>A0A4T2A5Q4</accession>
<proteinExistence type="predicted"/>
<feature type="domain" description="DUF4189" evidence="2">
    <location>
        <begin position="64"/>
        <end position="156"/>
    </location>
</feature>
<dbReference type="Pfam" id="PF13827">
    <property type="entry name" value="DUF4189"/>
    <property type="match status" value="1"/>
</dbReference>
<comment type="caution">
    <text evidence="3">The sequence shown here is derived from an EMBL/GenBank/DDBJ whole genome shotgun (WGS) entry which is preliminary data.</text>
</comment>
<dbReference type="RefSeq" id="WP_136663852.1">
    <property type="nucleotide sequence ID" value="NZ_CP173421.1"/>
</dbReference>
<keyword evidence="4" id="KW-1185">Reference proteome</keyword>
<reference evidence="3 4" key="1">
    <citation type="submission" date="2018-10" db="EMBL/GenBank/DDBJ databases">
        <title>Pseudomonas leptonychotis sp. nov., isolated from Weddell seals in Antarctica.</title>
        <authorList>
            <person name="Novakova D."/>
            <person name="Svec P."/>
            <person name="Kralova S."/>
            <person name="Kristofova L."/>
            <person name="Zeman M."/>
            <person name="Pantucek R."/>
            <person name="Maslanova I."/>
            <person name="Sedlacek I."/>
        </authorList>
    </citation>
    <scope>NUCLEOTIDE SEQUENCE [LARGE SCALE GENOMIC DNA]</scope>
    <source>
        <strain evidence="3 4">CCM 8849</strain>
    </source>
</reference>
<protein>
    <submittedName>
        <fullName evidence="3">DUF4189 domain-containing protein</fullName>
    </submittedName>
</protein>
<keyword evidence="1" id="KW-0732">Signal</keyword>
<evidence type="ECO:0000313" key="4">
    <source>
        <dbReference type="Proteomes" id="UP000307541"/>
    </source>
</evidence>
<name>A0A4T2A5Q4_9PSED</name>
<gene>
    <name evidence="3" type="ORF">D8779_07825</name>
</gene>
<dbReference type="InterPro" id="IPR025240">
    <property type="entry name" value="DUF4189"/>
</dbReference>
<dbReference type="AlphaFoldDB" id="A0A4T2A5Q4"/>
<organism evidence="3 4">
    <name type="scientific">Pseudomonas leptonychotis</name>
    <dbReference type="NCBI Taxonomy" id="2448482"/>
    <lineage>
        <taxon>Bacteria</taxon>
        <taxon>Pseudomonadati</taxon>
        <taxon>Pseudomonadota</taxon>
        <taxon>Gammaproteobacteria</taxon>
        <taxon>Pseudomonadales</taxon>
        <taxon>Pseudomonadaceae</taxon>
        <taxon>Pseudomonas</taxon>
    </lineage>
</organism>
<dbReference type="EMBL" id="RFLV01000001">
    <property type="protein sequence ID" value="TIH10571.1"/>
    <property type="molecule type" value="Genomic_DNA"/>
</dbReference>
<sequence length="163" mass="17366">MKQLLPYLPLLFVLLVHADARAEGRCPDGYFPIGGGSAGWEGCAPMGPGADGAQEPEPQLETRWGAVATANGALGVAAGMGSRESAEQQAMSDCQAQSRDKNCKLQIAYYNQCVAVAWGDAGSLWARSPDVQDAEETALSNCQQKTTHCDIYYSACSYAERVQ</sequence>